<name>A0A2X4W3K1_LEDLE</name>
<keyword evidence="3" id="KW-1185">Reference proteome</keyword>
<protein>
    <submittedName>
        <fullName evidence="2">Group-specific protein</fullName>
    </submittedName>
</protein>
<reference evidence="2 3" key="1">
    <citation type="submission" date="2018-06" db="EMBL/GenBank/DDBJ databases">
        <authorList>
            <consortium name="Pathogen Informatics"/>
            <person name="Doyle S."/>
        </authorList>
    </citation>
    <scope>NUCLEOTIDE SEQUENCE [LARGE SCALE GENOMIC DNA]</scope>
    <source>
        <strain evidence="2 3">NCTC4824</strain>
    </source>
</reference>
<evidence type="ECO:0000256" key="1">
    <source>
        <dbReference type="SAM" id="Phobius"/>
    </source>
</evidence>
<dbReference type="EMBL" id="LS483476">
    <property type="protein sequence ID" value="SQI53502.1"/>
    <property type="molecule type" value="Genomic_DNA"/>
</dbReference>
<dbReference type="Proteomes" id="UP000249134">
    <property type="component" value="Chromosome 1"/>
</dbReference>
<dbReference type="KEGG" id="blen:NCTC4824_00931"/>
<sequence length="154" mass="17825">MNHISYEKWFQYAQDKLDEETRTEYENHLYNCDHCLEIYLAAVEASETSMPVLTSSTSFTDSVMNQVNETKKEKPVINKRVKNNRRQTMIHYALAAAMTLILMSTGIFSQLMNVANEFDNPNPKHTESFVSNFLNNSISITDQLEENFKEGNKK</sequence>
<evidence type="ECO:0000313" key="3">
    <source>
        <dbReference type="Proteomes" id="UP000249134"/>
    </source>
</evidence>
<dbReference type="AlphaFoldDB" id="A0A2X4W3K1"/>
<dbReference type="STRING" id="1348624.GCA_001591545_00031"/>
<feature type="transmembrane region" description="Helical" evidence="1">
    <location>
        <begin position="89"/>
        <end position="112"/>
    </location>
</feature>
<keyword evidence="1" id="KW-1133">Transmembrane helix</keyword>
<organism evidence="2 3">
    <name type="scientific">Lederbergia lenta</name>
    <name type="common">Bacillus lentus</name>
    <dbReference type="NCBI Taxonomy" id="1467"/>
    <lineage>
        <taxon>Bacteria</taxon>
        <taxon>Bacillati</taxon>
        <taxon>Bacillota</taxon>
        <taxon>Bacilli</taxon>
        <taxon>Bacillales</taxon>
        <taxon>Bacillaceae</taxon>
        <taxon>Lederbergia</taxon>
    </lineage>
</organism>
<gene>
    <name evidence="2" type="ORF">NCTC4824_00931</name>
</gene>
<dbReference type="RefSeq" id="WP_066135710.1">
    <property type="nucleotide sequence ID" value="NZ_CBCSGM010000001.1"/>
</dbReference>
<proteinExistence type="predicted"/>
<keyword evidence="1" id="KW-0472">Membrane</keyword>
<accession>A0A2X4W3K1</accession>
<evidence type="ECO:0000313" key="2">
    <source>
        <dbReference type="EMBL" id="SQI53502.1"/>
    </source>
</evidence>
<keyword evidence="1" id="KW-0812">Transmembrane</keyword>